<protein>
    <submittedName>
        <fullName evidence="2">ATP-dependent DNA ligase</fullName>
    </submittedName>
</protein>
<gene>
    <name evidence="2" type="ORF">J4H85_01250</name>
</gene>
<name>A0A939QBD3_9MICO</name>
<proteinExistence type="predicted"/>
<evidence type="ECO:0000313" key="2">
    <source>
        <dbReference type="EMBL" id="MBO2988627.1"/>
    </source>
</evidence>
<reference evidence="2" key="1">
    <citation type="submission" date="2021-03" db="EMBL/GenBank/DDBJ databases">
        <title>Leucobacter chromiisoli sp. nov., isolated from chromium-containing soil of chemical plant.</title>
        <authorList>
            <person name="Xu Z."/>
        </authorList>
    </citation>
    <scope>NUCLEOTIDE SEQUENCE</scope>
    <source>
        <strain evidence="2">K 70/01</strain>
    </source>
</reference>
<dbReference type="GO" id="GO:0016874">
    <property type="term" value="F:ligase activity"/>
    <property type="evidence" value="ECO:0007669"/>
    <property type="project" value="UniProtKB-KW"/>
</dbReference>
<keyword evidence="3" id="KW-1185">Reference proteome</keyword>
<keyword evidence="2" id="KW-0436">Ligase</keyword>
<comment type="caution">
    <text evidence="2">The sequence shown here is derived from an EMBL/GenBank/DDBJ whole genome shotgun (WGS) entry which is preliminary data.</text>
</comment>
<feature type="domain" description="DUF7882" evidence="1">
    <location>
        <begin position="1"/>
        <end position="92"/>
    </location>
</feature>
<organism evidence="2 3">
    <name type="scientific">Leucobacter tardus</name>
    <dbReference type="NCBI Taxonomy" id="501483"/>
    <lineage>
        <taxon>Bacteria</taxon>
        <taxon>Bacillati</taxon>
        <taxon>Actinomycetota</taxon>
        <taxon>Actinomycetes</taxon>
        <taxon>Micrococcales</taxon>
        <taxon>Microbacteriaceae</taxon>
        <taxon>Leucobacter</taxon>
    </lineage>
</organism>
<dbReference type="AlphaFoldDB" id="A0A939QBD3"/>
<sequence>MGYLNYGARHVFEFDDRTLAHLQPVILAKLSRQESFAFTWTDRGHRRSIWLHPAITLSFQLAAEPSPRLNRAWLHALTKQANGSSGLRIVTEPDA</sequence>
<dbReference type="Pfam" id="PF25355">
    <property type="entry name" value="DUF7882"/>
    <property type="match status" value="1"/>
</dbReference>
<evidence type="ECO:0000259" key="1">
    <source>
        <dbReference type="Pfam" id="PF25355"/>
    </source>
</evidence>
<evidence type="ECO:0000313" key="3">
    <source>
        <dbReference type="Proteomes" id="UP000668403"/>
    </source>
</evidence>
<accession>A0A939QBD3</accession>
<dbReference type="InterPro" id="IPR057204">
    <property type="entry name" value="DUF7882"/>
</dbReference>
<dbReference type="RefSeq" id="WP_208236121.1">
    <property type="nucleotide sequence ID" value="NZ_BAAAQU010000001.1"/>
</dbReference>
<dbReference type="EMBL" id="JAGFBF010000001">
    <property type="protein sequence ID" value="MBO2988627.1"/>
    <property type="molecule type" value="Genomic_DNA"/>
</dbReference>
<dbReference type="Proteomes" id="UP000668403">
    <property type="component" value="Unassembled WGS sequence"/>
</dbReference>